<organism evidence="1 2">
    <name type="scientific">Rotaria sordida</name>
    <dbReference type="NCBI Taxonomy" id="392033"/>
    <lineage>
        <taxon>Eukaryota</taxon>
        <taxon>Metazoa</taxon>
        <taxon>Spiralia</taxon>
        <taxon>Gnathifera</taxon>
        <taxon>Rotifera</taxon>
        <taxon>Eurotatoria</taxon>
        <taxon>Bdelloidea</taxon>
        <taxon>Philodinida</taxon>
        <taxon>Philodinidae</taxon>
        <taxon>Rotaria</taxon>
    </lineage>
</organism>
<evidence type="ECO:0000313" key="2">
    <source>
        <dbReference type="Proteomes" id="UP000663889"/>
    </source>
</evidence>
<feature type="non-terminal residue" evidence="1">
    <location>
        <position position="1"/>
    </location>
</feature>
<protein>
    <submittedName>
        <fullName evidence="1">Uncharacterized protein</fullName>
    </submittedName>
</protein>
<name>A0A815TCQ7_9BILA</name>
<proteinExistence type="predicted"/>
<comment type="caution">
    <text evidence="1">The sequence shown here is derived from an EMBL/GenBank/DDBJ whole genome shotgun (WGS) entry which is preliminary data.</text>
</comment>
<reference evidence="1" key="1">
    <citation type="submission" date="2021-02" db="EMBL/GenBank/DDBJ databases">
        <authorList>
            <person name="Nowell W R."/>
        </authorList>
    </citation>
    <scope>NUCLEOTIDE SEQUENCE</scope>
</reference>
<dbReference type="Proteomes" id="UP000663889">
    <property type="component" value="Unassembled WGS sequence"/>
</dbReference>
<dbReference type="AlphaFoldDB" id="A0A815TCQ7"/>
<gene>
    <name evidence="1" type="ORF">SEV965_LOCUS36187</name>
</gene>
<accession>A0A815TCQ7</accession>
<sequence>DFYVCSQCQLSLNDIEQIINSFKIHSFFISHLWTNVKCLFDRITSCQHLLSSFSYTLQPSGNQINHSYIFNWPHIDKFLFHLHPSLYLFLEEFNDISPNIRCIKVYKDQKRDFDDSDLLISLNSLSKMKQKKTIDMPFRNVTKIQFGTWLDRDNSHRHNPINRNEIREKVLAHLISMTVQLKYLLVEQFEWLLHVVQYSNNLTVNLVSSKRKLTFFKVSLLRSYTL</sequence>
<dbReference type="EMBL" id="CAJNOU010006370">
    <property type="protein sequence ID" value="CAF1503358.1"/>
    <property type="molecule type" value="Genomic_DNA"/>
</dbReference>
<evidence type="ECO:0000313" key="1">
    <source>
        <dbReference type="EMBL" id="CAF1503358.1"/>
    </source>
</evidence>